<evidence type="ECO:0000313" key="2">
    <source>
        <dbReference type="EMBL" id="MBO8201310.1"/>
    </source>
</evidence>
<reference evidence="2 3" key="1">
    <citation type="submission" date="2021-02" db="EMBL/GenBank/DDBJ databases">
        <title>Streptomyces spirodelae sp. nov., isolated from duckweed.</title>
        <authorList>
            <person name="Saimee Y."/>
            <person name="Duangmal K."/>
        </authorList>
    </citation>
    <scope>NUCLEOTIDE SEQUENCE [LARGE SCALE GENOMIC DNA]</scope>
    <source>
        <strain evidence="2 3">DSM 42105</strain>
    </source>
</reference>
<dbReference type="RefSeq" id="WP_209212999.1">
    <property type="nucleotide sequence ID" value="NZ_JAFFZM010000015.1"/>
</dbReference>
<evidence type="ECO:0000313" key="3">
    <source>
        <dbReference type="Proteomes" id="UP000721954"/>
    </source>
</evidence>
<accession>A0ABS3Y158</accession>
<dbReference type="Proteomes" id="UP000721954">
    <property type="component" value="Unassembled WGS sequence"/>
</dbReference>
<feature type="region of interest" description="Disordered" evidence="1">
    <location>
        <begin position="79"/>
        <end position="103"/>
    </location>
</feature>
<dbReference type="EMBL" id="JAFFZM010000015">
    <property type="protein sequence ID" value="MBO8201310.1"/>
    <property type="molecule type" value="Genomic_DNA"/>
</dbReference>
<gene>
    <name evidence="2" type="ORF">JW613_23875</name>
</gene>
<sequence>MVRDDVTYPLTIEVTDWGTGRHPQVPERGRAVHFSYRATATEHLPETRVQVAVCAVDSGDVVLLCDTVDVYEGVGLPPVETGDSWIGPSGRGASGGQEKIACT</sequence>
<protein>
    <submittedName>
        <fullName evidence="2">Uncharacterized protein</fullName>
    </submittedName>
</protein>
<organism evidence="2 3">
    <name type="scientific">Streptomyces smyrnaeus</name>
    <dbReference type="NCBI Taxonomy" id="1387713"/>
    <lineage>
        <taxon>Bacteria</taxon>
        <taxon>Bacillati</taxon>
        <taxon>Actinomycetota</taxon>
        <taxon>Actinomycetes</taxon>
        <taxon>Kitasatosporales</taxon>
        <taxon>Streptomycetaceae</taxon>
        <taxon>Streptomyces</taxon>
    </lineage>
</organism>
<evidence type="ECO:0000256" key="1">
    <source>
        <dbReference type="SAM" id="MobiDB-lite"/>
    </source>
</evidence>
<dbReference type="GeneID" id="96261655"/>
<comment type="caution">
    <text evidence="2">The sequence shown here is derived from an EMBL/GenBank/DDBJ whole genome shotgun (WGS) entry which is preliminary data.</text>
</comment>
<proteinExistence type="predicted"/>
<name>A0ABS3Y158_9ACTN</name>
<keyword evidence="3" id="KW-1185">Reference proteome</keyword>